<evidence type="ECO:0000256" key="1">
    <source>
        <dbReference type="SAM" id="MobiDB-lite"/>
    </source>
</evidence>
<accession>A0ABD0K308</accession>
<dbReference type="EMBL" id="JACVVK020000259">
    <property type="protein sequence ID" value="KAK7481639.1"/>
    <property type="molecule type" value="Genomic_DNA"/>
</dbReference>
<feature type="compositionally biased region" description="Polar residues" evidence="1">
    <location>
        <begin position="22"/>
        <end position="46"/>
    </location>
</feature>
<organism evidence="2 3">
    <name type="scientific">Batillaria attramentaria</name>
    <dbReference type="NCBI Taxonomy" id="370345"/>
    <lineage>
        <taxon>Eukaryota</taxon>
        <taxon>Metazoa</taxon>
        <taxon>Spiralia</taxon>
        <taxon>Lophotrochozoa</taxon>
        <taxon>Mollusca</taxon>
        <taxon>Gastropoda</taxon>
        <taxon>Caenogastropoda</taxon>
        <taxon>Sorbeoconcha</taxon>
        <taxon>Cerithioidea</taxon>
        <taxon>Batillariidae</taxon>
        <taxon>Batillaria</taxon>
    </lineage>
</organism>
<feature type="region of interest" description="Disordered" evidence="1">
    <location>
        <begin position="1"/>
        <end position="157"/>
    </location>
</feature>
<comment type="caution">
    <text evidence="2">The sequence shown here is derived from an EMBL/GenBank/DDBJ whole genome shotgun (WGS) entry which is preliminary data.</text>
</comment>
<evidence type="ECO:0000313" key="2">
    <source>
        <dbReference type="EMBL" id="KAK7481639.1"/>
    </source>
</evidence>
<feature type="compositionally biased region" description="Basic and acidic residues" evidence="1">
    <location>
        <begin position="110"/>
        <end position="126"/>
    </location>
</feature>
<feature type="compositionally biased region" description="Low complexity" evidence="1">
    <location>
        <begin position="73"/>
        <end position="83"/>
    </location>
</feature>
<sequence length="322" mass="35151">MENPRTVSPRPKTRTIADNHAETNQNNSNVDDNPMFSDTKSGSHTPNNPHTTDDETETNHNNSNVDSDAKLMSSSPKSESGCSPIKTPTIGANTEMNENNSNVDAELTSTDDKVGSRKALSDKDAADTFTPSRVPLLESTQTSDEETVGSAAPSSLQPRLDLLRQKVEDELNTKPAMPASDAKYRQVVALIRSGLDQGLEERQRELMEKLEHAVGEGDTSSPDVTQMRIGPTPKQIIACGLICYSLVLKAVYFLVLFHAPGISDPASARIQNDEFSSFRPVTFSVLPHVDSELGTDLNDSVWLLQLHRTSSVRECLISENTT</sequence>
<evidence type="ECO:0000313" key="3">
    <source>
        <dbReference type="Proteomes" id="UP001519460"/>
    </source>
</evidence>
<protein>
    <submittedName>
        <fullName evidence="2">Uncharacterized protein</fullName>
    </submittedName>
</protein>
<keyword evidence="3" id="KW-1185">Reference proteome</keyword>
<name>A0ABD0K308_9CAEN</name>
<dbReference type="AlphaFoldDB" id="A0ABD0K308"/>
<reference evidence="2 3" key="1">
    <citation type="journal article" date="2023" name="Sci. Data">
        <title>Genome assembly of the Korean intertidal mud-creeper Batillaria attramentaria.</title>
        <authorList>
            <person name="Patra A.K."/>
            <person name="Ho P.T."/>
            <person name="Jun S."/>
            <person name="Lee S.J."/>
            <person name="Kim Y."/>
            <person name="Won Y.J."/>
        </authorList>
    </citation>
    <scope>NUCLEOTIDE SEQUENCE [LARGE SCALE GENOMIC DNA]</scope>
    <source>
        <strain evidence="2">Wonlab-2016</strain>
    </source>
</reference>
<gene>
    <name evidence="2" type="ORF">BaRGS_00027155</name>
</gene>
<proteinExistence type="predicted"/>
<dbReference type="Proteomes" id="UP001519460">
    <property type="component" value="Unassembled WGS sequence"/>
</dbReference>
<feature type="compositionally biased region" description="Polar residues" evidence="1">
    <location>
        <begin position="90"/>
        <end position="103"/>
    </location>
</feature>